<proteinExistence type="predicted"/>
<keyword evidence="3" id="KW-1185">Reference proteome</keyword>
<dbReference type="EMBL" id="JAAAMG010000004">
    <property type="protein sequence ID" value="NDW04220.1"/>
    <property type="molecule type" value="Genomic_DNA"/>
</dbReference>
<comment type="caution">
    <text evidence="2">The sequence shown here is derived from an EMBL/GenBank/DDBJ whole genome shotgun (WGS) entry which is preliminary data.</text>
</comment>
<protein>
    <submittedName>
        <fullName evidence="2">Glycerophosphodiester phosphodiesterase</fullName>
    </submittedName>
</protein>
<dbReference type="Pfam" id="PF03009">
    <property type="entry name" value="GDPD"/>
    <property type="match status" value="1"/>
</dbReference>
<dbReference type="Proteomes" id="UP000469011">
    <property type="component" value="Unassembled WGS sequence"/>
</dbReference>
<feature type="domain" description="GP-PDE" evidence="1">
    <location>
        <begin position="28"/>
        <end position="259"/>
    </location>
</feature>
<dbReference type="InterPro" id="IPR017946">
    <property type="entry name" value="PLC-like_Pdiesterase_TIM-brl"/>
</dbReference>
<dbReference type="PANTHER" id="PTHR46211:SF1">
    <property type="entry name" value="GLYCEROPHOSPHODIESTER PHOSPHODIESTERASE, CYTOPLASMIC"/>
    <property type="match status" value="1"/>
</dbReference>
<reference evidence="2 3" key="1">
    <citation type="submission" date="2020-01" db="EMBL/GenBank/DDBJ databases">
        <title>Jiella pacifica sp. nov.</title>
        <authorList>
            <person name="Xue Z."/>
            <person name="Zhu S."/>
            <person name="Chen J."/>
            <person name="Yang J."/>
        </authorList>
    </citation>
    <scope>NUCLEOTIDE SEQUENCE [LARGE SCALE GENOMIC DNA]</scope>
    <source>
        <strain evidence="2 3">40Bstr34</strain>
    </source>
</reference>
<dbReference type="PROSITE" id="PS51704">
    <property type="entry name" value="GP_PDE"/>
    <property type="match status" value="1"/>
</dbReference>
<dbReference type="PANTHER" id="PTHR46211">
    <property type="entry name" value="GLYCEROPHOSPHORYL DIESTER PHOSPHODIESTERASE"/>
    <property type="match status" value="1"/>
</dbReference>
<evidence type="ECO:0000313" key="2">
    <source>
        <dbReference type="EMBL" id="NDW04220.1"/>
    </source>
</evidence>
<name>A0A6N9SYQ4_9HYPH</name>
<sequence length="259" mass="28710">MPPSRSKPRSRRSDVTTNYDGPFRWLVERPIAHRGLHDGNRAIPENSVPAALAAIAAGYAIECDVQMSADGTPHVFHDATLNRMTGRHAAIATQSDGDLAGLTLGRSTATIPTLQRFLAVVAGQVPVVIELKGNDKARDRDYFSRVKPLVDAYHGPLALMSFEEWLIDQMLADRPDGRPIGLTADGKRASVLATHRAIFERGCDFTSYDVHDLPNGFVGWVREECRAPVISWTVRNEHEYAVSRRHADQITFEDFAPQQ</sequence>
<accession>A0A6N9SYQ4</accession>
<gene>
    <name evidence="2" type="ORF">GTK09_07230</name>
</gene>
<dbReference type="GO" id="GO:0008081">
    <property type="term" value="F:phosphoric diester hydrolase activity"/>
    <property type="evidence" value="ECO:0007669"/>
    <property type="project" value="InterPro"/>
</dbReference>
<organism evidence="2 3">
    <name type="scientific">Jiella pacifica</name>
    <dbReference type="NCBI Taxonomy" id="2696469"/>
    <lineage>
        <taxon>Bacteria</taxon>
        <taxon>Pseudomonadati</taxon>
        <taxon>Pseudomonadota</taxon>
        <taxon>Alphaproteobacteria</taxon>
        <taxon>Hyphomicrobiales</taxon>
        <taxon>Aurantimonadaceae</taxon>
        <taxon>Jiella</taxon>
    </lineage>
</organism>
<dbReference type="SUPFAM" id="SSF51695">
    <property type="entry name" value="PLC-like phosphodiesterases"/>
    <property type="match status" value="1"/>
</dbReference>
<dbReference type="AlphaFoldDB" id="A0A6N9SYQ4"/>
<dbReference type="InterPro" id="IPR030395">
    <property type="entry name" value="GP_PDE_dom"/>
</dbReference>
<evidence type="ECO:0000259" key="1">
    <source>
        <dbReference type="PROSITE" id="PS51704"/>
    </source>
</evidence>
<evidence type="ECO:0000313" key="3">
    <source>
        <dbReference type="Proteomes" id="UP000469011"/>
    </source>
</evidence>
<dbReference type="Gene3D" id="3.20.20.190">
    <property type="entry name" value="Phosphatidylinositol (PI) phosphodiesterase"/>
    <property type="match status" value="1"/>
</dbReference>
<dbReference type="GO" id="GO:0006629">
    <property type="term" value="P:lipid metabolic process"/>
    <property type="evidence" value="ECO:0007669"/>
    <property type="project" value="InterPro"/>
</dbReference>